<dbReference type="Pfam" id="PF00005">
    <property type="entry name" value="ABC_tran"/>
    <property type="match status" value="1"/>
</dbReference>
<comment type="similarity">
    <text evidence="2">Belongs to the ABC transporter superfamily.</text>
</comment>
<keyword evidence="7" id="KW-0472">Membrane</keyword>
<dbReference type="Proteomes" id="UP000216752">
    <property type="component" value="Chromosome"/>
</dbReference>
<comment type="subcellular location">
    <subcellularLocation>
        <location evidence="1">Cell membrane</location>
        <topology evidence="1">Peripheral membrane protein</topology>
    </subcellularLocation>
</comment>
<proteinExistence type="inferred from homology"/>
<dbReference type="PANTHER" id="PTHR43297:SF2">
    <property type="entry name" value="DIPEPTIDE TRANSPORT ATP-BINDING PROTEIN DPPD"/>
    <property type="match status" value="1"/>
</dbReference>
<gene>
    <name evidence="9" type="primary">oppD_1</name>
    <name evidence="9" type="ORF">SPSIL_017450</name>
</gene>
<evidence type="ECO:0000256" key="3">
    <source>
        <dbReference type="ARBA" id="ARBA00022448"/>
    </source>
</evidence>
<accession>A0ABZ3IIT6</accession>
<dbReference type="InterPro" id="IPR017871">
    <property type="entry name" value="ABC_transporter-like_CS"/>
</dbReference>
<feature type="domain" description="ABC transporter" evidence="8">
    <location>
        <begin position="9"/>
        <end position="257"/>
    </location>
</feature>
<dbReference type="SUPFAM" id="SSF52540">
    <property type="entry name" value="P-loop containing nucleoside triphosphate hydrolases"/>
    <property type="match status" value="1"/>
</dbReference>
<evidence type="ECO:0000256" key="6">
    <source>
        <dbReference type="ARBA" id="ARBA00022840"/>
    </source>
</evidence>
<dbReference type="Gene3D" id="3.40.50.300">
    <property type="entry name" value="P-loop containing nucleotide triphosphate hydrolases"/>
    <property type="match status" value="1"/>
</dbReference>
<evidence type="ECO:0000256" key="1">
    <source>
        <dbReference type="ARBA" id="ARBA00004202"/>
    </source>
</evidence>
<dbReference type="SMART" id="SM00382">
    <property type="entry name" value="AAA"/>
    <property type="match status" value="1"/>
</dbReference>
<dbReference type="GO" id="GO:0005524">
    <property type="term" value="F:ATP binding"/>
    <property type="evidence" value="ECO:0007669"/>
    <property type="project" value="UniProtKB-KW"/>
</dbReference>
<keyword evidence="6 9" id="KW-0067">ATP-binding</keyword>
<organism evidence="9 10">
    <name type="scientific">Sporomusa silvacetica DSM 10669</name>
    <dbReference type="NCBI Taxonomy" id="1123289"/>
    <lineage>
        <taxon>Bacteria</taxon>
        <taxon>Bacillati</taxon>
        <taxon>Bacillota</taxon>
        <taxon>Negativicutes</taxon>
        <taxon>Selenomonadales</taxon>
        <taxon>Sporomusaceae</taxon>
        <taxon>Sporomusa</taxon>
    </lineage>
</organism>
<dbReference type="InterPro" id="IPR003439">
    <property type="entry name" value="ABC_transporter-like_ATP-bd"/>
</dbReference>
<evidence type="ECO:0000256" key="5">
    <source>
        <dbReference type="ARBA" id="ARBA00022741"/>
    </source>
</evidence>
<dbReference type="PROSITE" id="PS50893">
    <property type="entry name" value="ABC_TRANSPORTER_2"/>
    <property type="match status" value="1"/>
</dbReference>
<dbReference type="InterPro" id="IPR013563">
    <property type="entry name" value="Oligopep_ABC_C"/>
</dbReference>
<dbReference type="InterPro" id="IPR003593">
    <property type="entry name" value="AAA+_ATPase"/>
</dbReference>
<dbReference type="CDD" id="cd03257">
    <property type="entry name" value="ABC_NikE_OppD_transporters"/>
    <property type="match status" value="1"/>
</dbReference>
<keyword evidence="5" id="KW-0547">Nucleotide-binding</keyword>
<dbReference type="PANTHER" id="PTHR43297">
    <property type="entry name" value="OLIGOPEPTIDE TRANSPORT ATP-BINDING PROTEIN APPD"/>
    <property type="match status" value="1"/>
</dbReference>
<dbReference type="InterPro" id="IPR027417">
    <property type="entry name" value="P-loop_NTPase"/>
</dbReference>
<evidence type="ECO:0000256" key="2">
    <source>
        <dbReference type="ARBA" id="ARBA00005417"/>
    </source>
</evidence>
<dbReference type="Pfam" id="PF08352">
    <property type="entry name" value="oligo_HPY"/>
    <property type="match status" value="1"/>
</dbReference>
<keyword evidence="10" id="KW-1185">Reference proteome</keyword>
<sequence length="331" mass="36050">MMKQSLLSVESLEIVLRRKDKVVPVVGKVNFQIDKGEIFGLVGESGCGKTMTCLSILNLLPVGMQKVGGHIQLAGKNLEGLSTAEWRKLRGDRIALVMQNPMSAFDAIRTIGDHFVETLLAHGKTDKKAARQTAVEYLSRVGLPDANLLLRQYPFELSGGMLQRVIIAIALAQKPDLIIADEPTTALDATSQIHILDLLAKVRREFGTSILLISHDLGVIARLADSVAVMYGGQFVEQAPVCELFAQPLHPYTQLLMNARSSIGLPRRKRLSLLSAAAIEMYSSASGCGFARLCPKVSPECLVTAPKKSDANVSGHWVRCLNVNNEQQEVV</sequence>
<evidence type="ECO:0000313" key="10">
    <source>
        <dbReference type="Proteomes" id="UP000216752"/>
    </source>
</evidence>
<dbReference type="RefSeq" id="WP_211289672.1">
    <property type="nucleotide sequence ID" value="NZ_CP155573.1"/>
</dbReference>
<evidence type="ECO:0000313" key="9">
    <source>
        <dbReference type="EMBL" id="XFO65605.1"/>
    </source>
</evidence>
<protein>
    <submittedName>
        <fullName evidence="9">Oligopeptide transport ATP-binding protein OppD</fullName>
    </submittedName>
</protein>
<keyword evidence="3" id="KW-0813">Transport</keyword>
<dbReference type="NCBIfam" id="TIGR01727">
    <property type="entry name" value="oligo_HPY"/>
    <property type="match status" value="1"/>
</dbReference>
<evidence type="ECO:0000256" key="4">
    <source>
        <dbReference type="ARBA" id="ARBA00022475"/>
    </source>
</evidence>
<dbReference type="PROSITE" id="PS00211">
    <property type="entry name" value="ABC_TRANSPORTER_1"/>
    <property type="match status" value="1"/>
</dbReference>
<keyword evidence="4" id="KW-1003">Cell membrane</keyword>
<dbReference type="InterPro" id="IPR050388">
    <property type="entry name" value="ABC_Ni/Peptide_Import"/>
</dbReference>
<name>A0ABZ3IIT6_9FIRM</name>
<evidence type="ECO:0000259" key="8">
    <source>
        <dbReference type="PROSITE" id="PS50893"/>
    </source>
</evidence>
<reference evidence="9" key="1">
    <citation type="submission" date="2024-05" db="EMBL/GenBank/DDBJ databases">
        <title>Isolation and characterization of Sporomusa carbonis sp. nov., a carboxydotrophic hydrogenogen in the genus of Sporomusa isolated from a charcoal burning pile.</title>
        <authorList>
            <person name="Boeer T."/>
            <person name="Rosenbaum F."/>
            <person name="Eysell L."/>
            <person name="Mueller V."/>
            <person name="Daniel R."/>
            <person name="Poehlein A."/>
        </authorList>
    </citation>
    <scope>NUCLEOTIDE SEQUENCE [LARGE SCALE GENOMIC DNA]</scope>
    <source>
        <strain evidence="9">DSM 10669</strain>
    </source>
</reference>
<evidence type="ECO:0000256" key="7">
    <source>
        <dbReference type="ARBA" id="ARBA00023136"/>
    </source>
</evidence>
<dbReference type="EMBL" id="CP155573">
    <property type="protein sequence ID" value="XFO65605.1"/>
    <property type="molecule type" value="Genomic_DNA"/>
</dbReference>